<sequence>MSVRDNIRDMWDNELFTDCVIKVGSKQIKAHRCILGQMSPVFKSMFNNESMLEAQNGVIDMTDAKYESVRAMVEFMYTGSTDALDSNSVDEILAIADKYEVLPLKEQCERQISYTINHKNITHIAVFSDTYSAVILKNAVIRFFWRSTTRRSYGRRSGGP</sequence>
<dbReference type="Pfam" id="PF00651">
    <property type="entry name" value="BTB"/>
    <property type="match status" value="1"/>
</dbReference>
<dbReference type="EMBL" id="CAJGYM010000003">
    <property type="protein sequence ID" value="CAD6186056.1"/>
    <property type="molecule type" value="Genomic_DNA"/>
</dbReference>
<reference evidence="2" key="1">
    <citation type="submission" date="2020-10" db="EMBL/GenBank/DDBJ databases">
        <authorList>
            <person name="Kikuchi T."/>
        </authorList>
    </citation>
    <scope>NUCLEOTIDE SEQUENCE</scope>
    <source>
        <strain evidence="2">NKZ352</strain>
    </source>
</reference>
<dbReference type="PANTHER" id="PTHR24413">
    <property type="entry name" value="SPECKLE-TYPE POZ PROTEIN"/>
    <property type="match status" value="1"/>
</dbReference>
<dbReference type="SUPFAM" id="SSF54695">
    <property type="entry name" value="POZ domain"/>
    <property type="match status" value="1"/>
</dbReference>
<dbReference type="OrthoDB" id="6777468at2759"/>
<protein>
    <recommendedName>
        <fullName evidence="1">BTB domain-containing protein</fullName>
    </recommendedName>
</protein>
<dbReference type="PROSITE" id="PS50097">
    <property type="entry name" value="BTB"/>
    <property type="match status" value="1"/>
</dbReference>
<feature type="domain" description="BTB" evidence="1">
    <location>
        <begin position="17"/>
        <end position="85"/>
    </location>
</feature>
<accession>A0A8S1GRK0</accession>
<evidence type="ECO:0000259" key="1">
    <source>
        <dbReference type="PROSITE" id="PS50097"/>
    </source>
</evidence>
<dbReference type="AlphaFoldDB" id="A0A8S1GRK0"/>
<evidence type="ECO:0000313" key="2">
    <source>
        <dbReference type="EMBL" id="CAD6186056.1"/>
    </source>
</evidence>
<dbReference type="CDD" id="cd18186">
    <property type="entry name" value="BTB_POZ_ZBTB_KLHL-like"/>
    <property type="match status" value="1"/>
</dbReference>
<gene>
    <name evidence="2" type="ORF">CAUJ_LOCUS1975</name>
</gene>
<keyword evidence="3" id="KW-1185">Reference proteome</keyword>
<dbReference type="Gene3D" id="3.30.710.10">
    <property type="entry name" value="Potassium Channel Kv1.1, Chain A"/>
    <property type="match status" value="1"/>
</dbReference>
<dbReference type="SMART" id="SM00225">
    <property type="entry name" value="BTB"/>
    <property type="match status" value="1"/>
</dbReference>
<proteinExistence type="predicted"/>
<evidence type="ECO:0000313" key="3">
    <source>
        <dbReference type="Proteomes" id="UP000835052"/>
    </source>
</evidence>
<comment type="caution">
    <text evidence="2">The sequence shown here is derived from an EMBL/GenBank/DDBJ whole genome shotgun (WGS) entry which is preliminary data.</text>
</comment>
<dbReference type="InterPro" id="IPR000210">
    <property type="entry name" value="BTB/POZ_dom"/>
</dbReference>
<dbReference type="InterPro" id="IPR011333">
    <property type="entry name" value="SKP1/BTB/POZ_sf"/>
</dbReference>
<organism evidence="2 3">
    <name type="scientific">Caenorhabditis auriculariae</name>
    <dbReference type="NCBI Taxonomy" id="2777116"/>
    <lineage>
        <taxon>Eukaryota</taxon>
        <taxon>Metazoa</taxon>
        <taxon>Ecdysozoa</taxon>
        <taxon>Nematoda</taxon>
        <taxon>Chromadorea</taxon>
        <taxon>Rhabditida</taxon>
        <taxon>Rhabditina</taxon>
        <taxon>Rhabditomorpha</taxon>
        <taxon>Rhabditoidea</taxon>
        <taxon>Rhabditidae</taxon>
        <taxon>Peloderinae</taxon>
        <taxon>Caenorhabditis</taxon>
    </lineage>
</organism>
<dbReference type="Proteomes" id="UP000835052">
    <property type="component" value="Unassembled WGS sequence"/>
</dbReference>
<name>A0A8S1GRK0_9PELO</name>